<keyword evidence="2" id="KW-1185">Reference proteome</keyword>
<name>A0ABM8V4K2_THEXY</name>
<dbReference type="SUPFAM" id="SSF102588">
    <property type="entry name" value="LmbE-like"/>
    <property type="match status" value="1"/>
</dbReference>
<dbReference type="InterPro" id="IPR024078">
    <property type="entry name" value="LmbE-like_dom_sf"/>
</dbReference>
<dbReference type="Proteomes" id="UP000681526">
    <property type="component" value="Unassembled WGS sequence"/>
</dbReference>
<dbReference type="EC" id="3.-.-.-" evidence="1"/>
<dbReference type="NCBIfam" id="TIGR04001">
    <property type="entry name" value="thiol_BshB1"/>
    <property type="match status" value="1"/>
</dbReference>
<dbReference type="RefSeq" id="WP_213484587.1">
    <property type="nucleotide sequence ID" value="NZ_CAJRAY010000048.1"/>
</dbReference>
<accession>A0ABM8V4K2</accession>
<dbReference type="EMBL" id="CAJRAY010000048">
    <property type="protein sequence ID" value="CAG5087053.1"/>
    <property type="molecule type" value="Genomic_DNA"/>
</dbReference>
<gene>
    <name evidence="1" type="primary">txxe 2128-bshB1</name>
    <name evidence="1" type="ORF">TXXE_10545</name>
</gene>
<dbReference type="GO" id="GO:0016787">
    <property type="term" value="F:hydrolase activity"/>
    <property type="evidence" value="ECO:0007669"/>
    <property type="project" value="UniProtKB-KW"/>
</dbReference>
<evidence type="ECO:0000313" key="1">
    <source>
        <dbReference type="EMBL" id="CAG5087053.1"/>
    </source>
</evidence>
<protein>
    <submittedName>
        <fullName evidence="1">Bacillithiol biosynthesis deacetylase BshB1</fullName>
        <ecNumber evidence="1">3.-.-.-</ecNumber>
    </submittedName>
</protein>
<comment type="caution">
    <text evidence="1">The sequence shown here is derived from an EMBL/GenBank/DDBJ whole genome shotgun (WGS) entry which is preliminary data.</text>
</comment>
<organism evidence="1 2">
    <name type="scientific">Thermobacillus xylanilyticus</name>
    <dbReference type="NCBI Taxonomy" id="76633"/>
    <lineage>
        <taxon>Bacteria</taxon>
        <taxon>Bacillati</taxon>
        <taxon>Bacillota</taxon>
        <taxon>Bacilli</taxon>
        <taxon>Bacillales</taxon>
        <taxon>Paenibacillaceae</taxon>
        <taxon>Thermobacillus</taxon>
    </lineage>
</organism>
<dbReference type="Gene3D" id="3.40.50.10320">
    <property type="entry name" value="LmbE-like"/>
    <property type="match status" value="1"/>
</dbReference>
<dbReference type="Pfam" id="PF02585">
    <property type="entry name" value="PIG-L"/>
    <property type="match status" value="1"/>
</dbReference>
<dbReference type="PANTHER" id="PTHR12993:SF30">
    <property type="entry name" value="N-ACETYL-ALPHA-D-GLUCOSAMINYL L-MALATE DEACETYLASE 1"/>
    <property type="match status" value="1"/>
</dbReference>
<sequence>MTVAVDMLAFGAHPDDVEIGMAATIAKHTQAGIRFGICDLTRAEMSSNGTVELRQREAAEAAEAIGLAYRSCLGLPDRGLTGSPDQMASIVREIRKLRPRIVFAPYWNDRHPDHNAASRLVEEAVFNAKLRRYMPELEPVQVEQMYFYYINDVAEVDLIVNVSDWYDAKRRALSAYRSQFESGPDTVATPLNQRYVENVEARDRLLGGQRQWAFAEGFAVKRPFEVHLF</sequence>
<keyword evidence="1" id="KW-0378">Hydrolase</keyword>
<proteinExistence type="predicted"/>
<dbReference type="InterPro" id="IPR003737">
    <property type="entry name" value="GlcNAc_PI_deacetylase-related"/>
</dbReference>
<dbReference type="PANTHER" id="PTHR12993">
    <property type="entry name" value="N-ACETYLGLUCOSAMINYL-PHOSPHATIDYLINOSITOL DE-N-ACETYLASE-RELATED"/>
    <property type="match status" value="1"/>
</dbReference>
<reference evidence="1 2" key="1">
    <citation type="submission" date="2021-04" db="EMBL/GenBank/DDBJ databases">
        <authorList>
            <person name="Rakotoarivonina H."/>
        </authorList>
    </citation>
    <scope>NUCLEOTIDE SEQUENCE [LARGE SCALE GENOMIC DNA]</scope>
    <source>
        <strain evidence="1 2">XE</strain>
    </source>
</reference>
<evidence type="ECO:0000313" key="2">
    <source>
        <dbReference type="Proteomes" id="UP000681526"/>
    </source>
</evidence>
<dbReference type="InterPro" id="IPR023842">
    <property type="entry name" value="Bacillithiol_biosynth_BshB1"/>
</dbReference>